<feature type="domain" description="PH" evidence="6">
    <location>
        <begin position="386"/>
        <end position="519"/>
    </location>
</feature>
<feature type="repeat" description="ANK" evidence="3">
    <location>
        <begin position="329"/>
        <end position="361"/>
    </location>
</feature>
<evidence type="ECO:0000259" key="6">
    <source>
        <dbReference type="PROSITE" id="PS50003"/>
    </source>
</evidence>
<dbReference type="Proteomes" id="UP000005238">
    <property type="component" value="Unassembled WGS sequence"/>
</dbReference>
<keyword evidence="4" id="KW-0175">Coiled coil</keyword>
<dbReference type="SMART" id="SM00248">
    <property type="entry name" value="ANK"/>
    <property type="match status" value="4"/>
</dbReference>
<dbReference type="VEuPathDB" id="FungiDB:KRP23_7642"/>
<name>H3GFF7_PHYRM</name>
<dbReference type="Gene3D" id="1.25.40.20">
    <property type="entry name" value="Ankyrin repeat-containing domain"/>
    <property type="match status" value="2"/>
</dbReference>
<dbReference type="HOGENOM" id="CLU_009296_0_0_1"/>
<dbReference type="PROSITE" id="PS50088">
    <property type="entry name" value="ANK_REPEAT"/>
    <property type="match status" value="4"/>
</dbReference>
<evidence type="ECO:0000256" key="3">
    <source>
        <dbReference type="PROSITE-ProRule" id="PRU00023"/>
    </source>
</evidence>
<dbReference type="SUPFAM" id="SSF48403">
    <property type="entry name" value="Ankyrin repeat"/>
    <property type="match status" value="2"/>
</dbReference>
<dbReference type="EMBL" id="DS566005">
    <property type="status" value="NOT_ANNOTATED_CDS"/>
    <property type="molecule type" value="Genomic_DNA"/>
</dbReference>
<proteinExistence type="predicted"/>
<dbReference type="VEuPathDB" id="FungiDB:KRP22_365"/>
<dbReference type="VEuPathDB" id="FungiDB:KRP23_7643"/>
<dbReference type="AlphaFoldDB" id="H3GFF7"/>
<dbReference type="SMART" id="SM00233">
    <property type="entry name" value="PH"/>
    <property type="match status" value="2"/>
</dbReference>
<dbReference type="eggNOG" id="ENOG502S3SA">
    <property type="taxonomic scope" value="Eukaryota"/>
</dbReference>
<evidence type="ECO:0000313" key="8">
    <source>
        <dbReference type="Proteomes" id="UP000005238"/>
    </source>
</evidence>
<feature type="coiled-coil region" evidence="4">
    <location>
        <begin position="181"/>
        <end position="229"/>
    </location>
</feature>
<accession>H3GFF7</accession>
<feature type="repeat" description="ANK" evidence="3">
    <location>
        <begin position="707"/>
        <end position="740"/>
    </location>
</feature>
<dbReference type="VEuPathDB" id="FungiDB:KRP22_367"/>
<dbReference type="PANTHER" id="PTHR24171">
    <property type="entry name" value="ANKYRIN REPEAT DOMAIN-CONTAINING PROTEIN 39-RELATED"/>
    <property type="match status" value="1"/>
</dbReference>
<evidence type="ECO:0000256" key="2">
    <source>
        <dbReference type="ARBA" id="ARBA00023043"/>
    </source>
</evidence>
<feature type="region of interest" description="Disordered" evidence="5">
    <location>
        <begin position="1"/>
        <end position="50"/>
    </location>
</feature>
<dbReference type="PROSITE" id="PS50297">
    <property type="entry name" value="ANK_REP_REGION"/>
    <property type="match status" value="4"/>
</dbReference>
<feature type="region of interest" description="Disordered" evidence="5">
    <location>
        <begin position="1045"/>
        <end position="1101"/>
    </location>
</feature>
<dbReference type="Pfam" id="PF12796">
    <property type="entry name" value="Ank_2"/>
    <property type="match status" value="2"/>
</dbReference>
<evidence type="ECO:0000256" key="4">
    <source>
        <dbReference type="SAM" id="Coils"/>
    </source>
</evidence>
<dbReference type="InterPro" id="IPR036770">
    <property type="entry name" value="Ankyrin_rpt-contain_sf"/>
</dbReference>
<evidence type="ECO:0000256" key="5">
    <source>
        <dbReference type="SAM" id="MobiDB-lite"/>
    </source>
</evidence>
<reference evidence="7" key="2">
    <citation type="submission" date="2015-06" db="UniProtKB">
        <authorList>
            <consortium name="EnsemblProtists"/>
        </authorList>
    </citation>
    <scope>IDENTIFICATION</scope>
    <source>
        <strain evidence="7">Pr102</strain>
    </source>
</reference>
<evidence type="ECO:0000313" key="7">
    <source>
        <dbReference type="EnsemblProtists" id="Phyra74438"/>
    </source>
</evidence>
<feature type="compositionally biased region" description="Polar residues" evidence="5">
    <location>
        <begin position="1064"/>
        <end position="1073"/>
    </location>
</feature>
<keyword evidence="8" id="KW-1185">Reference proteome</keyword>
<feature type="repeat" description="ANK" evidence="3">
    <location>
        <begin position="293"/>
        <end position="326"/>
    </location>
</feature>
<dbReference type="PANTHER" id="PTHR24171:SF9">
    <property type="entry name" value="ANKYRIN REPEAT DOMAIN-CONTAINING PROTEIN 39"/>
    <property type="match status" value="1"/>
</dbReference>
<dbReference type="VEuPathDB" id="FungiDB:KRP23_7641"/>
<reference evidence="8" key="1">
    <citation type="journal article" date="2006" name="Science">
        <title>Phytophthora genome sequences uncover evolutionary origins and mechanisms of pathogenesis.</title>
        <authorList>
            <person name="Tyler B.M."/>
            <person name="Tripathy S."/>
            <person name="Zhang X."/>
            <person name="Dehal P."/>
            <person name="Jiang R.H."/>
            <person name="Aerts A."/>
            <person name="Arredondo F.D."/>
            <person name="Baxter L."/>
            <person name="Bensasson D."/>
            <person name="Beynon J.L."/>
            <person name="Chapman J."/>
            <person name="Damasceno C.M."/>
            <person name="Dorrance A.E."/>
            <person name="Dou D."/>
            <person name="Dickerman A.W."/>
            <person name="Dubchak I.L."/>
            <person name="Garbelotto M."/>
            <person name="Gijzen M."/>
            <person name="Gordon S.G."/>
            <person name="Govers F."/>
            <person name="Grunwald N.J."/>
            <person name="Huang W."/>
            <person name="Ivors K.L."/>
            <person name="Jones R.W."/>
            <person name="Kamoun S."/>
            <person name="Krampis K."/>
            <person name="Lamour K.H."/>
            <person name="Lee M.K."/>
            <person name="McDonald W.H."/>
            <person name="Medina M."/>
            <person name="Meijer H.J."/>
            <person name="Nordberg E.K."/>
            <person name="Maclean D.J."/>
            <person name="Ospina-Giraldo M.D."/>
            <person name="Morris P.F."/>
            <person name="Phuntumart V."/>
            <person name="Putnam N.H."/>
            <person name="Rash S."/>
            <person name="Rose J.K."/>
            <person name="Sakihama Y."/>
            <person name="Salamov A.A."/>
            <person name="Savidor A."/>
            <person name="Scheuring C.F."/>
            <person name="Smith B.M."/>
            <person name="Sobral B.W."/>
            <person name="Terry A."/>
            <person name="Torto-Alalibo T.A."/>
            <person name="Win J."/>
            <person name="Xu Z."/>
            <person name="Zhang H."/>
            <person name="Grigoriev I.V."/>
            <person name="Rokhsar D.S."/>
            <person name="Boore J.L."/>
        </authorList>
    </citation>
    <scope>NUCLEOTIDE SEQUENCE [LARGE SCALE GENOMIC DNA]</scope>
    <source>
        <strain evidence="8">Pr102</strain>
    </source>
</reference>
<dbReference type="InterPro" id="IPR002110">
    <property type="entry name" value="Ankyrin_rpt"/>
</dbReference>
<evidence type="ECO:0000256" key="1">
    <source>
        <dbReference type="ARBA" id="ARBA00022737"/>
    </source>
</evidence>
<dbReference type="Gene3D" id="2.30.29.30">
    <property type="entry name" value="Pleckstrin-homology domain (PH domain)/Phosphotyrosine-binding domain (PTB)"/>
    <property type="match status" value="2"/>
</dbReference>
<sequence length="1118" mass="123940">MMNNAALPADDGGVSPTSCSARMDTPAPSHYPSPHRRVDSIDNTTAAPPPLLHRDELQQRLRGLLGEPLSDGDCASVQLEPLRSCQSGEIVAVQDSDGVLRYGQVVDEEDPSSSGELKVQVSKACIRWYAVSQIRFFQAVGARKGGKQVAWVADKDELQDGVITQVNALLAQLNVSLSTSYEELLAEILRLRHRAALAEEDRRAALKQVEQALRQKRDAEKALDHFSVRWIFVNPPTRSFFNLLSGDEMARDQDELALWRAAKQGKTKKLTQLVSKESVDDVQALLDQSHPVKGTTPLMVAATKKHGVETVRALIQLGADQDAADTGKHRNTALHYAAYSNRVAQLELLLDAGANVFALNGKGHTALDVARLRGRKETSAALTSRLQVHSGWLYLRAKSLLGFWKRRWCVLLTCNSKRTTSELCIFHGPDKAHPEAVIWQDSLADTTHCSTFSDGKANGFRMDTRVIYQRLTSRRYSRYKSSGRTHVHKANMQPREFVFACDTEANRDAWMNALGRQRGGECTSTVASSAYTDSPHRRSRAATVDAAARQPSIASPIGDSSAFDVSTQPNKLGSFVTPEPAQSIATRTRASAPTFVVDDDDFVWGEPPATQASRAQDFFPLATVITITGDPNEPHAVLRDRCIVCAENHRDSVCIPHLELPDAMTRAECIAVWKAARDGDNTKLQHMLVDSPDDLGPNLVNWRHHRKGTTSLMAAAESKCGESAVHQLIAAGADVNAEDDTLKNTALHYAAMTNRDSLVVDALLDAGADAFALNRKGLSPLDLARQYRRGVVAATLMEFMKVHSGWLFLRGKFRWKKRWGVVLACNKQRTSKELCVFHHPGEVRPDAVLLVDEAGRASPFPSSDSFCWLKRENAFVFDKPVMCQRVKRQKLTRSPICRKTMSQEDVQTRNLVFAADSLHNLERWKQVLQSSNFYDNETGVPLFDTPPFDAPHGELYYWPHELVQNVRSSTLRQQEQQHEDISEPLFQRLRRTLEQRTPASQPPPQDGEPLEDMLRDLQGSNNAAEGEPTRVRFAPSDQQKIVEVVQPAQQQPPSSPGEEDDENGANNATATTPEEQHQQGEANEEETLSTTLAQQDEDDLDEMLSAHLVGIALDATHA</sequence>
<keyword evidence="1" id="KW-0677">Repeat</keyword>
<dbReference type="InParanoid" id="H3GFF7"/>
<feature type="repeat" description="ANK" evidence="3">
    <location>
        <begin position="742"/>
        <end position="775"/>
    </location>
</feature>
<dbReference type="InterPro" id="IPR001849">
    <property type="entry name" value="PH_domain"/>
</dbReference>
<dbReference type="VEuPathDB" id="FungiDB:KRP22_366"/>
<dbReference type="Pfam" id="PF00169">
    <property type="entry name" value="PH"/>
    <property type="match status" value="1"/>
</dbReference>
<protein>
    <recommendedName>
        <fullName evidence="6">PH domain-containing protein</fullName>
    </recommendedName>
</protein>
<dbReference type="STRING" id="164328.H3GFF7"/>
<dbReference type="SUPFAM" id="SSF50729">
    <property type="entry name" value="PH domain-like"/>
    <property type="match status" value="2"/>
</dbReference>
<feature type="region of interest" description="Disordered" evidence="5">
    <location>
        <begin position="994"/>
        <end position="1013"/>
    </location>
</feature>
<dbReference type="EnsemblProtists" id="Phyra74438">
    <property type="protein sequence ID" value="Phyra74438"/>
    <property type="gene ID" value="Phyra74438"/>
</dbReference>
<dbReference type="InterPro" id="IPR011993">
    <property type="entry name" value="PH-like_dom_sf"/>
</dbReference>
<organism evidence="7 8">
    <name type="scientific">Phytophthora ramorum</name>
    <name type="common">Sudden oak death agent</name>
    <dbReference type="NCBI Taxonomy" id="164328"/>
    <lineage>
        <taxon>Eukaryota</taxon>
        <taxon>Sar</taxon>
        <taxon>Stramenopiles</taxon>
        <taxon>Oomycota</taxon>
        <taxon>Peronosporomycetes</taxon>
        <taxon>Peronosporales</taxon>
        <taxon>Peronosporaceae</taxon>
        <taxon>Phytophthora</taxon>
    </lineage>
</organism>
<dbReference type="PROSITE" id="PS50003">
    <property type="entry name" value="PH_DOMAIN"/>
    <property type="match status" value="1"/>
</dbReference>
<keyword evidence="2 3" id="KW-0040">ANK repeat</keyword>